<comment type="subcellular location">
    <subcellularLocation>
        <location evidence="1">Secreted</location>
    </subcellularLocation>
</comment>
<dbReference type="KEGG" id="api:115035083"/>
<dbReference type="InterPro" id="IPR019791">
    <property type="entry name" value="Haem_peroxidase_animal"/>
</dbReference>
<organism evidence="5 6">
    <name type="scientific">Acyrthosiphon pisum</name>
    <name type="common">Pea aphid</name>
    <dbReference type="NCBI Taxonomy" id="7029"/>
    <lineage>
        <taxon>Eukaryota</taxon>
        <taxon>Metazoa</taxon>
        <taxon>Ecdysozoa</taxon>
        <taxon>Arthropoda</taxon>
        <taxon>Hexapoda</taxon>
        <taxon>Insecta</taxon>
        <taxon>Pterygota</taxon>
        <taxon>Neoptera</taxon>
        <taxon>Paraneoptera</taxon>
        <taxon>Hemiptera</taxon>
        <taxon>Sternorrhyncha</taxon>
        <taxon>Aphidomorpha</taxon>
        <taxon>Aphidoidea</taxon>
        <taxon>Aphididae</taxon>
        <taxon>Macrosiphini</taxon>
        <taxon>Acyrthosiphon</taxon>
    </lineage>
</organism>
<dbReference type="Proteomes" id="UP000007819">
    <property type="component" value="Unassembled WGS sequence"/>
</dbReference>
<evidence type="ECO:0000313" key="5">
    <source>
        <dbReference type="EnsemblMetazoa" id="XP_029348595.1"/>
    </source>
</evidence>
<evidence type="ECO:0000256" key="1">
    <source>
        <dbReference type="ARBA" id="ARBA00004613"/>
    </source>
</evidence>
<dbReference type="OrthoDB" id="823504at2759"/>
<dbReference type="Gene3D" id="1.10.640.10">
    <property type="entry name" value="Haem peroxidase domain superfamily, animal type"/>
    <property type="match status" value="1"/>
</dbReference>
<sequence length="68" mass="7297">IGVTSFIDASLLYGSDEIIAHSLRTFSHGKLRRQIGPKGKSYLPNVKQATKECTVANDATVCYAAGNL</sequence>
<dbReference type="PROSITE" id="PS50292">
    <property type="entry name" value="PEROXIDASE_3"/>
    <property type="match status" value="1"/>
</dbReference>
<keyword evidence="3" id="KW-0575">Peroxidase</keyword>
<dbReference type="InterPro" id="IPR010255">
    <property type="entry name" value="Haem_peroxidase_sf"/>
</dbReference>
<proteinExistence type="predicted"/>
<dbReference type="InterPro" id="IPR037120">
    <property type="entry name" value="Haem_peroxidase_sf_animal"/>
</dbReference>
<evidence type="ECO:0000256" key="4">
    <source>
        <dbReference type="ARBA" id="ARBA00023180"/>
    </source>
</evidence>
<dbReference type="PANTHER" id="PTHR11475">
    <property type="entry name" value="OXIDASE/PEROXIDASE"/>
    <property type="match status" value="1"/>
</dbReference>
<keyword evidence="2" id="KW-0964">Secreted</keyword>
<accession>A0A8R2NUU5</accession>
<dbReference type="RefSeq" id="XP_029348595.1">
    <property type="nucleotide sequence ID" value="XM_029492735.1"/>
</dbReference>
<dbReference type="GO" id="GO:0004601">
    <property type="term" value="F:peroxidase activity"/>
    <property type="evidence" value="ECO:0007669"/>
    <property type="project" value="UniProtKB-KW"/>
</dbReference>
<reference evidence="6" key="1">
    <citation type="submission" date="2010-06" db="EMBL/GenBank/DDBJ databases">
        <authorList>
            <person name="Jiang H."/>
            <person name="Abraham K."/>
            <person name="Ali S."/>
            <person name="Alsbrooks S.L."/>
            <person name="Anim B.N."/>
            <person name="Anosike U.S."/>
            <person name="Attaway T."/>
            <person name="Bandaranaike D.P."/>
            <person name="Battles P.K."/>
            <person name="Bell S.N."/>
            <person name="Bell A.V."/>
            <person name="Beltran B."/>
            <person name="Bickham C."/>
            <person name="Bustamante Y."/>
            <person name="Caleb T."/>
            <person name="Canada A."/>
            <person name="Cardenas V."/>
            <person name="Carter K."/>
            <person name="Chacko J."/>
            <person name="Chandrabose M.N."/>
            <person name="Chavez D."/>
            <person name="Chavez A."/>
            <person name="Chen L."/>
            <person name="Chu H.-S."/>
            <person name="Claassen K.J."/>
            <person name="Cockrell R."/>
            <person name="Collins M."/>
            <person name="Cooper J.A."/>
            <person name="Cree A."/>
            <person name="Curry S.M."/>
            <person name="Da Y."/>
            <person name="Dao M.D."/>
            <person name="Das B."/>
            <person name="Davila M.-L."/>
            <person name="Davy-Carroll L."/>
            <person name="Denson S."/>
            <person name="Dinh H."/>
            <person name="Ebong V.E."/>
            <person name="Edwards J.R."/>
            <person name="Egan A."/>
            <person name="El-Daye J."/>
            <person name="Escobedo L."/>
            <person name="Fernandez S."/>
            <person name="Fernando P.R."/>
            <person name="Flagg N."/>
            <person name="Forbes L.D."/>
            <person name="Fowler R.G."/>
            <person name="Fu Q."/>
            <person name="Gabisi R.A."/>
            <person name="Ganer J."/>
            <person name="Garbino Pronczuk A."/>
            <person name="Garcia R.M."/>
            <person name="Garner T."/>
            <person name="Garrett T.E."/>
            <person name="Gonzalez D.A."/>
            <person name="Hamid H."/>
            <person name="Hawkins E.S."/>
            <person name="Hirani K."/>
            <person name="Hogues M.E."/>
            <person name="Hollins B."/>
            <person name="Hsiao C.-H."/>
            <person name="Jabil R."/>
            <person name="James M.L."/>
            <person name="Jhangiani S.N."/>
            <person name="Johnson B."/>
            <person name="Johnson Q."/>
            <person name="Joshi V."/>
            <person name="Kalu J.B."/>
            <person name="Kam C."/>
            <person name="Kashfia A."/>
            <person name="Keebler J."/>
            <person name="Kisamo H."/>
            <person name="Kovar C.L."/>
            <person name="Lago L.A."/>
            <person name="Lai C.-Y."/>
            <person name="Laidlaw J."/>
            <person name="Lara F."/>
            <person name="Le T.-K."/>
            <person name="Lee S.L."/>
            <person name="Legall F.H."/>
            <person name="Lemon S.J."/>
            <person name="Lewis L.R."/>
            <person name="Li B."/>
            <person name="Liu Y."/>
            <person name="Liu Y.-S."/>
            <person name="Lopez J."/>
            <person name="Lozado R.J."/>
            <person name="Lu J."/>
            <person name="Madu R.C."/>
            <person name="Maheshwari M."/>
            <person name="Maheshwari R."/>
            <person name="Malloy K."/>
            <person name="Martinez E."/>
            <person name="Mathew T."/>
            <person name="Mercado I.C."/>
            <person name="Mercado C."/>
            <person name="Meyer B."/>
            <person name="Montgomery K."/>
            <person name="Morgan M.B."/>
            <person name="Munidasa M."/>
            <person name="Nazareth L.V."/>
            <person name="Nelson J."/>
            <person name="Ng B.M."/>
            <person name="Nguyen N.B."/>
            <person name="Nguyen P.Q."/>
            <person name="Nguyen T."/>
            <person name="Obregon M."/>
            <person name="Okwuonu G.O."/>
            <person name="Onwere C.G."/>
            <person name="Orozco G."/>
            <person name="Parra A."/>
            <person name="Patel S."/>
            <person name="Patil S."/>
            <person name="Perez A."/>
            <person name="Perez Y."/>
            <person name="Pham C."/>
            <person name="Primus E.L."/>
            <person name="Pu L.-L."/>
            <person name="Puazo M."/>
            <person name="Qin X."/>
            <person name="Quiroz J.B."/>
            <person name="Reese J."/>
            <person name="Richards S."/>
            <person name="Rives C.M."/>
            <person name="Robberts R."/>
            <person name="Ruiz S.J."/>
            <person name="Ruiz M.J."/>
            <person name="Santibanez J."/>
            <person name="Schneider B.W."/>
            <person name="Sisson I."/>
            <person name="Smith M."/>
            <person name="Sodergren E."/>
            <person name="Song X.-Z."/>
            <person name="Song B.B."/>
            <person name="Summersgill H."/>
            <person name="Thelus R."/>
            <person name="Thornton R.D."/>
            <person name="Trejos Z.Y."/>
            <person name="Usmani K."/>
            <person name="Vattathil S."/>
            <person name="Villasana D."/>
            <person name="Walker D.L."/>
            <person name="Wang S."/>
            <person name="Wang K."/>
            <person name="White C.S."/>
            <person name="Williams A.C."/>
            <person name="Williamson J."/>
            <person name="Wilson K."/>
            <person name="Woghiren I.O."/>
            <person name="Woodworth J.R."/>
            <person name="Worley K.C."/>
            <person name="Wright R.A."/>
            <person name="Wu W."/>
            <person name="Young L."/>
            <person name="Zhang L."/>
            <person name="Zhang J."/>
            <person name="Zhu Y."/>
            <person name="Muzny D.M."/>
            <person name="Weinstock G."/>
            <person name="Gibbs R.A."/>
        </authorList>
    </citation>
    <scope>NUCLEOTIDE SEQUENCE [LARGE SCALE GENOMIC DNA]</scope>
    <source>
        <strain evidence="6">LSR1</strain>
    </source>
</reference>
<dbReference type="GO" id="GO:0020037">
    <property type="term" value="F:heme binding"/>
    <property type="evidence" value="ECO:0007669"/>
    <property type="project" value="InterPro"/>
</dbReference>
<keyword evidence="4" id="KW-0325">Glycoprotein</keyword>
<protein>
    <submittedName>
        <fullName evidence="5">Uncharacterized protein</fullName>
    </submittedName>
</protein>
<dbReference type="SUPFAM" id="SSF48113">
    <property type="entry name" value="Heme-dependent peroxidases"/>
    <property type="match status" value="1"/>
</dbReference>
<dbReference type="GeneID" id="115035083"/>
<dbReference type="AlphaFoldDB" id="A0A8R2NUU5"/>
<evidence type="ECO:0000256" key="2">
    <source>
        <dbReference type="ARBA" id="ARBA00022525"/>
    </source>
</evidence>
<reference evidence="5" key="2">
    <citation type="submission" date="2022-06" db="UniProtKB">
        <authorList>
            <consortium name="EnsemblMetazoa"/>
        </authorList>
    </citation>
    <scope>IDENTIFICATION</scope>
</reference>
<dbReference type="EnsemblMetazoa" id="XM_029492735.1">
    <property type="protein sequence ID" value="XP_029348595.1"/>
    <property type="gene ID" value="LOC115035083"/>
</dbReference>
<dbReference type="GO" id="GO:0005576">
    <property type="term" value="C:extracellular region"/>
    <property type="evidence" value="ECO:0007669"/>
    <property type="project" value="UniProtKB-SubCell"/>
</dbReference>
<keyword evidence="3" id="KW-0560">Oxidoreductase</keyword>
<dbReference type="PANTHER" id="PTHR11475:SF4">
    <property type="entry name" value="CHORION PEROXIDASE"/>
    <property type="match status" value="1"/>
</dbReference>
<dbReference type="GO" id="GO:0006979">
    <property type="term" value="P:response to oxidative stress"/>
    <property type="evidence" value="ECO:0007669"/>
    <property type="project" value="InterPro"/>
</dbReference>
<name>A0A8R2NUU5_ACYPI</name>
<dbReference type="Pfam" id="PF03098">
    <property type="entry name" value="An_peroxidase"/>
    <property type="match status" value="1"/>
</dbReference>
<keyword evidence="6" id="KW-1185">Reference proteome</keyword>
<evidence type="ECO:0000313" key="6">
    <source>
        <dbReference type="Proteomes" id="UP000007819"/>
    </source>
</evidence>
<evidence type="ECO:0000256" key="3">
    <source>
        <dbReference type="ARBA" id="ARBA00022559"/>
    </source>
</evidence>